<accession>A0A2I4EE73</accession>
<dbReference type="PANTHER" id="PTHR34222:SF43">
    <property type="entry name" value="RETROTRANSPOSON GAG DOMAIN-CONTAINING PROTEIN"/>
    <property type="match status" value="1"/>
</dbReference>
<feature type="compositionally biased region" description="Low complexity" evidence="1">
    <location>
        <begin position="225"/>
        <end position="240"/>
    </location>
</feature>
<dbReference type="OrthoDB" id="1909691at2759"/>
<dbReference type="RefSeq" id="XP_018817688.2">
    <property type="nucleotide sequence ID" value="XM_018962143.2"/>
</dbReference>
<dbReference type="AlphaFoldDB" id="A0A2I4EE73"/>
<dbReference type="KEGG" id="jre:108988785"/>
<dbReference type="PANTHER" id="PTHR34222">
    <property type="entry name" value="GAG_PRE-INTEGRS DOMAIN-CONTAINING PROTEIN"/>
    <property type="match status" value="1"/>
</dbReference>
<dbReference type="GeneID" id="108988785"/>
<gene>
    <name evidence="3" type="primary">LOC108988785</name>
</gene>
<dbReference type="GO" id="GO:0003676">
    <property type="term" value="F:nucleic acid binding"/>
    <property type="evidence" value="ECO:0007669"/>
    <property type="project" value="InterPro"/>
</dbReference>
<reference evidence="3" key="1">
    <citation type="submission" date="2025-08" db="UniProtKB">
        <authorList>
            <consortium name="RefSeq"/>
        </authorList>
    </citation>
    <scope>IDENTIFICATION</scope>
    <source>
        <tissue evidence="3">Leaves</tissue>
    </source>
</reference>
<evidence type="ECO:0000256" key="1">
    <source>
        <dbReference type="SAM" id="MobiDB-lite"/>
    </source>
</evidence>
<keyword evidence="2" id="KW-1185">Reference proteome</keyword>
<protein>
    <submittedName>
        <fullName evidence="3">Uncharacterized protein LOC108988785 isoform X1</fullName>
    </submittedName>
</protein>
<dbReference type="GO" id="GO:0008270">
    <property type="term" value="F:zinc ion binding"/>
    <property type="evidence" value="ECO:0007669"/>
    <property type="project" value="InterPro"/>
</dbReference>
<feature type="region of interest" description="Disordered" evidence="1">
    <location>
        <begin position="201"/>
        <end position="250"/>
    </location>
</feature>
<organism evidence="2 3">
    <name type="scientific">Juglans regia</name>
    <name type="common">English walnut</name>
    <dbReference type="NCBI Taxonomy" id="51240"/>
    <lineage>
        <taxon>Eukaryota</taxon>
        <taxon>Viridiplantae</taxon>
        <taxon>Streptophyta</taxon>
        <taxon>Embryophyta</taxon>
        <taxon>Tracheophyta</taxon>
        <taxon>Spermatophyta</taxon>
        <taxon>Magnoliopsida</taxon>
        <taxon>eudicotyledons</taxon>
        <taxon>Gunneridae</taxon>
        <taxon>Pentapetalae</taxon>
        <taxon>rosids</taxon>
        <taxon>fabids</taxon>
        <taxon>Fagales</taxon>
        <taxon>Juglandaceae</taxon>
        <taxon>Juglans</taxon>
    </lineage>
</organism>
<proteinExistence type="predicted"/>
<evidence type="ECO:0000313" key="2">
    <source>
        <dbReference type="Proteomes" id="UP000235220"/>
    </source>
</evidence>
<dbReference type="InParanoid" id="A0A2I4EE73"/>
<dbReference type="SUPFAM" id="SSF57756">
    <property type="entry name" value="Retrovirus zinc finger-like domains"/>
    <property type="match status" value="1"/>
</dbReference>
<sequence>MSMTPDIMKRYLHLPTARDIWAALSKAFYDGSDELQVYALNQKAFSAKQKGRAISVNYGELTEIFGELDHRDKVIMENAKDVETYRKSVQRQRVHIFLAGLDGDFEQIRGEILQRDPIPKLEECYALIRRAAVRRTMMNGDFEDLEALAMVAHNRPPQTHPKKNGVDKNSYKCTHCDQTGHTKSRCFELVGYPDWWDHNCDSHKKNSRKSNPTTAVVETQEENDAGTASAHAATTTSTGHPNQADDWVWY</sequence>
<dbReference type="InterPro" id="IPR036875">
    <property type="entry name" value="Znf_CCHC_sf"/>
</dbReference>
<dbReference type="Proteomes" id="UP000235220">
    <property type="component" value="Chromosome 13"/>
</dbReference>
<evidence type="ECO:0000313" key="3">
    <source>
        <dbReference type="RefSeq" id="XP_018817688.2"/>
    </source>
</evidence>
<name>A0A2I4EE73_JUGRE</name>